<sequence length="759" mass="78431">MRGSPVTGLTALAVVGTALIASPAQAADPTVLYVDRASSSCSDTGSGSQTQPFCTIGAAAKATTAGTVVKIASGTYPEQVTVTQSGTKDSPITFEGIGATAPDLPDLGGPTAGFVVDGQHDVVIRKVGVEETAAGAAFDIRNSSAVLLDSVSVYKSTGVGIRFSGATDAKVTGSTLSTIGPAVTADAATTGLTVTSSRFSGWETTSIPGIKIAGSGTKVVDNDISQYNGAAVEIGPGAVGTTVVNNEIETSQGRGVVNRSATGTAITNNDVKTWCGDGIRVEGASSDVSVQNNVVNKSYDPDALDCDEPAGVAIGIYGDARQDTIVDYNNTYAYASAYSWDGARMDLAAFRTASGQAAHDRNTWDDLDRQDSANSAAPGYPSTDRSGTARADNPNVADAGAGPVTYADRGNWEIIGYPVAELDASLDLGAGVVTADASGSKPGWYPLTSYRFDFGDGTVVTQSTPVATHSYGNPGTYQVTVRVSGADDRAREIGLRVTVLRRISTVGLLARSNLKYVAPVLDQTLGLRADHYGVDSVDKFDVADAGGGKIALYSRSAQGYVNVQKSGDVYAGDPSLSAESQLTSIRNGDGSISLRAGTDTYLSTSGYGGILQAKGTTISRFEQFHLVNVTDSNRTLKARANARYVTASNTAASPLIANATGIGVAQKYDLVDLGNSQWAIFARANNRFVTATNAGTLPLINTNVVPGTWEKFTRITNSDGSLSLRSVGNSRYVTADNAGASPLITKHTAITSWDQYTLG</sequence>
<gene>
    <name evidence="4" type="ORF">GA0074704_0757</name>
</gene>
<dbReference type="SUPFAM" id="SSF50405">
    <property type="entry name" value="Actin-crosslinking proteins"/>
    <property type="match status" value="2"/>
</dbReference>
<dbReference type="InterPro" id="IPR013783">
    <property type="entry name" value="Ig-like_fold"/>
</dbReference>
<dbReference type="PANTHER" id="PTHR33351">
    <property type="entry name" value="HISACTOPHILIN-1-RELATED"/>
    <property type="match status" value="1"/>
</dbReference>
<evidence type="ECO:0000259" key="3">
    <source>
        <dbReference type="PROSITE" id="PS50093"/>
    </source>
</evidence>
<feature type="signal peptide" evidence="2">
    <location>
        <begin position="1"/>
        <end position="26"/>
    </location>
</feature>
<accession>A0A1C5GYW8</accession>
<dbReference type="GO" id="GO:0030041">
    <property type="term" value="P:actin filament polymerization"/>
    <property type="evidence" value="ECO:0007669"/>
    <property type="project" value="TreeGrafter"/>
</dbReference>
<dbReference type="SMART" id="SM00710">
    <property type="entry name" value="PbH1"/>
    <property type="match status" value="5"/>
</dbReference>
<dbReference type="InterPro" id="IPR011050">
    <property type="entry name" value="Pectin_lyase_fold/virulence"/>
</dbReference>
<dbReference type="Gene3D" id="2.160.20.10">
    <property type="entry name" value="Single-stranded right-handed beta-helix, Pectin lyase-like"/>
    <property type="match status" value="1"/>
</dbReference>
<organism evidence="4 5">
    <name type="scientific">Micromonospora siamensis</name>
    <dbReference type="NCBI Taxonomy" id="299152"/>
    <lineage>
        <taxon>Bacteria</taxon>
        <taxon>Bacillati</taxon>
        <taxon>Actinomycetota</taxon>
        <taxon>Actinomycetes</taxon>
        <taxon>Micromonosporales</taxon>
        <taxon>Micromonosporaceae</taxon>
        <taxon>Micromonospora</taxon>
    </lineage>
</organism>
<dbReference type="InterPro" id="IPR035986">
    <property type="entry name" value="PKD_dom_sf"/>
</dbReference>
<dbReference type="GO" id="GO:0051015">
    <property type="term" value="F:actin filament binding"/>
    <property type="evidence" value="ECO:0007669"/>
    <property type="project" value="TreeGrafter"/>
</dbReference>
<dbReference type="Gene3D" id="2.80.10.50">
    <property type="match status" value="2"/>
</dbReference>
<feature type="domain" description="PKD" evidence="3">
    <location>
        <begin position="446"/>
        <end position="484"/>
    </location>
</feature>
<keyword evidence="2" id="KW-0732">Signal</keyword>
<feature type="region of interest" description="Disordered" evidence="1">
    <location>
        <begin position="358"/>
        <end position="402"/>
    </location>
</feature>
<dbReference type="SUPFAM" id="SSF49299">
    <property type="entry name" value="PKD domain"/>
    <property type="match status" value="1"/>
</dbReference>
<dbReference type="InterPro" id="IPR012334">
    <property type="entry name" value="Pectin_lyas_fold"/>
</dbReference>
<keyword evidence="5" id="KW-1185">Reference proteome</keyword>
<dbReference type="Pfam" id="PF18911">
    <property type="entry name" value="PKD_4"/>
    <property type="match status" value="1"/>
</dbReference>
<dbReference type="InterPro" id="IPR052883">
    <property type="entry name" value="Hisactophilin"/>
</dbReference>
<dbReference type="Pfam" id="PF05048">
    <property type="entry name" value="NosD"/>
    <property type="match status" value="1"/>
</dbReference>
<evidence type="ECO:0000256" key="2">
    <source>
        <dbReference type="SAM" id="SignalP"/>
    </source>
</evidence>
<evidence type="ECO:0000256" key="1">
    <source>
        <dbReference type="SAM" id="MobiDB-lite"/>
    </source>
</evidence>
<dbReference type="CDD" id="cd00257">
    <property type="entry name" value="beta-trefoil_FSCN-like"/>
    <property type="match status" value="2"/>
</dbReference>
<dbReference type="PROSITE" id="PS50093">
    <property type="entry name" value="PKD"/>
    <property type="match status" value="1"/>
</dbReference>
<reference evidence="4 5" key="1">
    <citation type="submission" date="2016-06" db="EMBL/GenBank/DDBJ databases">
        <authorList>
            <person name="Kjaerup R.B."/>
            <person name="Dalgaard T.S."/>
            <person name="Juul-Madsen H.R."/>
        </authorList>
    </citation>
    <scope>NUCLEOTIDE SEQUENCE [LARGE SCALE GENOMIC DNA]</scope>
    <source>
        <strain evidence="4 5">DSM 45097</strain>
    </source>
</reference>
<dbReference type="EMBL" id="LT607751">
    <property type="protein sequence ID" value="SCG38985.1"/>
    <property type="molecule type" value="Genomic_DNA"/>
</dbReference>
<dbReference type="InterPro" id="IPR022409">
    <property type="entry name" value="PKD/Chitinase_dom"/>
</dbReference>
<proteinExistence type="predicted"/>
<dbReference type="InterPro" id="IPR006626">
    <property type="entry name" value="PbH1"/>
</dbReference>
<feature type="compositionally biased region" description="Basic and acidic residues" evidence="1">
    <location>
        <begin position="358"/>
        <end position="371"/>
    </location>
</feature>
<protein>
    <submittedName>
        <fullName evidence="4">PKD domain-containing protein</fullName>
    </submittedName>
</protein>
<evidence type="ECO:0000313" key="5">
    <source>
        <dbReference type="Proteomes" id="UP000198210"/>
    </source>
</evidence>
<dbReference type="GO" id="GO:0015629">
    <property type="term" value="C:actin cytoskeleton"/>
    <property type="evidence" value="ECO:0007669"/>
    <property type="project" value="TreeGrafter"/>
</dbReference>
<dbReference type="RefSeq" id="WP_088969201.1">
    <property type="nucleotide sequence ID" value="NZ_JBHLYF010000015.1"/>
</dbReference>
<dbReference type="AlphaFoldDB" id="A0A1C5GYW8"/>
<feature type="chain" id="PRO_5008717136" evidence="2">
    <location>
        <begin position="27"/>
        <end position="759"/>
    </location>
</feature>
<dbReference type="InterPro" id="IPR000601">
    <property type="entry name" value="PKD_dom"/>
</dbReference>
<dbReference type="Gene3D" id="2.60.40.10">
    <property type="entry name" value="Immunoglobulins"/>
    <property type="match status" value="1"/>
</dbReference>
<dbReference type="SMART" id="SM00089">
    <property type="entry name" value="PKD"/>
    <property type="match status" value="1"/>
</dbReference>
<dbReference type="PANTHER" id="PTHR33351:SF1">
    <property type="entry name" value="IG-LIKE DOMAIN-CONTAINING PROTEIN-RELATED"/>
    <property type="match status" value="1"/>
</dbReference>
<evidence type="ECO:0000313" key="4">
    <source>
        <dbReference type="EMBL" id="SCG38985.1"/>
    </source>
</evidence>
<dbReference type="InterPro" id="IPR008999">
    <property type="entry name" value="Actin-crosslinking"/>
</dbReference>
<dbReference type="GO" id="GO:0005975">
    <property type="term" value="P:carbohydrate metabolic process"/>
    <property type="evidence" value="ECO:0007669"/>
    <property type="project" value="UniProtKB-ARBA"/>
</dbReference>
<dbReference type="SUPFAM" id="SSF51126">
    <property type="entry name" value="Pectin lyase-like"/>
    <property type="match status" value="1"/>
</dbReference>
<dbReference type="InterPro" id="IPR007742">
    <property type="entry name" value="NosD_dom"/>
</dbReference>
<dbReference type="CDD" id="cd00146">
    <property type="entry name" value="PKD"/>
    <property type="match status" value="1"/>
</dbReference>
<name>A0A1C5GYW8_9ACTN</name>
<dbReference type="Proteomes" id="UP000198210">
    <property type="component" value="Chromosome I"/>
</dbReference>